<protein>
    <recommendedName>
        <fullName evidence="1">Sulfatase-modifying factor enzyme-like domain-containing protein</fullName>
    </recommendedName>
</protein>
<gene>
    <name evidence="2" type="ORF">A3G31_05625</name>
</gene>
<sequence>MGRISLLKMVSIGMMIFIGCFVAPGYALDKPVEPISVPENMVLVPSGEFIMGNNNDYYDNDGDESSQHVVNLPAFYIDKYPVTNAQYKKFVESTNHKPPLFWDKSGNYPQEKSDHPVAGVTYLDAKAYCSWAGKRLPTEEEWEKAARGTDARRWPWGNVFDYNKANVGFRGTTPVNSHPEGVSPYGCYDMAGNVFELTDSWYELYPNSPENKIVARLLGEKYKVVRGGGYNADIGSARCADRGIKEIEGAGGPSLGFRCARDVPGYEHYRSAFELMNEAKNLKIQAEKDITPYEEHNSSRLLLKDAEGLLDKAFDSFRNENFKESEQLAEQGREKIKQAHQLALDFTKNKRAEKLASAKKVLTSLETLLKKIPDQLSPRQLEMKNKAFDHFKQSKQFFEEGSLGYAQMHAYIGLSIVNQITNEETK</sequence>
<accession>A0A1F7SLR0</accession>
<evidence type="ECO:0000313" key="3">
    <source>
        <dbReference type="Proteomes" id="UP000178082"/>
    </source>
</evidence>
<dbReference type="EMBL" id="MGDI01000008">
    <property type="protein sequence ID" value="OGL54712.1"/>
    <property type="molecule type" value="Genomic_DNA"/>
</dbReference>
<evidence type="ECO:0000313" key="2">
    <source>
        <dbReference type="EMBL" id="OGL54712.1"/>
    </source>
</evidence>
<dbReference type="InterPro" id="IPR042095">
    <property type="entry name" value="SUMF_sf"/>
</dbReference>
<dbReference type="Proteomes" id="UP000178082">
    <property type="component" value="Unassembled WGS sequence"/>
</dbReference>
<comment type="caution">
    <text evidence="2">The sequence shown here is derived from an EMBL/GenBank/DDBJ whole genome shotgun (WGS) entry which is preliminary data.</text>
</comment>
<dbReference type="PANTHER" id="PTHR23150">
    <property type="entry name" value="SULFATASE MODIFYING FACTOR 1, 2"/>
    <property type="match status" value="1"/>
</dbReference>
<dbReference type="InterPro" id="IPR016187">
    <property type="entry name" value="CTDL_fold"/>
</dbReference>
<name>A0A1F7SLR0_9BACT</name>
<organism evidence="2 3">
    <name type="scientific">Candidatus Schekmanbacteria bacterium RIFCSPLOWO2_12_FULL_38_15</name>
    <dbReference type="NCBI Taxonomy" id="1817883"/>
    <lineage>
        <taxon>Bacteria</taxon>
        <taxon>Candidatus Schekmaniibacteriota</taxon>
    </lineage>
</organism>
<dbReference type="AlphaFoldDB" id="A0A1F7SLR0"/>
<reference evidence="2 3" key="1">
    <citation type="journal article" date="2016" name="Nat. Commun.">
        <title>Thousands of microbial genomes shed light on interconnected biogeochemical processes in an aquifer system.</title>
        <authorList>
            <person name="Anantharaman K."/>
            <person name="Brown C.T."/>
            <person name="Hug L.A."/>
            <person name="Sharon I."/>
            <person name="Castelle C.J."/>
            <person name="Probst A.J."/>
            <person name="Thomas B.C."/>
            <person name="Singh A."/>
            <person name="Wilkins M.J."/>
            <person name="Karaoz U."/>
            <person name="Brodie E.L."/>
            <person name="Williams K.H."/>
            <person name="Hubbard S.S."/>
            <person name="Banfield J.F."/>
        </authorList>
    </citation>
    <scope>NUCLEOTIDE SEQUENCE [LARGE SCALE GENOMIC DNA]</scope>
</reference>
<dbReference type="InterPro" id="IPR005532">
    <property type="entry name" value="SUMF_dom"/>
</dbReference>
<dbReference type="PANTHER" id="PTHR23150:SF19">
    <property type="entry name" value="FORMYLGLYCINE-GENERATING ENZYME"/>
    <property type="match status" value="1"/>
</dbReference>
<feature type="domain" description="Sulfatase-modifying factor enzyme-like" evidence="1">
    <location>
        <begin position="39"/>
        <end position="261"/>
    </location>
</feature>
<dbReference type="InterPro" id="IPR051043">
    <property type="entry name" value="Sulfatase_Mod_Factor_Kinase"/>
</dbReference>
<dbReference type="PROSITE" id="PS51257">
    <property type="entry name" value="PROKAR_LIPOPROTEIN"/>
    <property type="match status" value="1"/>
</dbReference>
<dbReference type="SUPFAM" id="SSF56436">
    <property type="entry name" value="C-type lectin-like"/>
    <property type="match status" value="1"/>
</dbReference>
<evidence type="ECO:0000259" key="1">
    <source>
        <dbReference type="Pfam" id="PF03781"/>
    </source>
</evidence>
<dbReference type="Gene3D" id="3.90.1580.10">
    <property type="entry name" value="paralog of FGE (formylglycine-generating enzyme)"/>
    <property type="match status" value="1"/>
</dbReference>
<dbReference type="Pfam" id="PF03781">
    <property type="entry name" value="FGE-sulfatase"/>
    <property type="match status" value="1"/>
</dbReference>
<dbReference type="STRING" id="1817883.A3G31_05625"/>
<dbReference type="GO" id="GO:0120147">
    <property type="term" value="F:formylglycine-generating oxidase activity"/>
    <property type="evidence" value="ECO:0007669"/>
    <property type="project" value="TreeGrafter"/>
</dbReference>
<proteinExistence type="predicted"/>